<dbReference type="InterPro" id="IPR029071">
    <property type="entry name" value="Ubiquitin-like_domsf"/>
</dbReference>
<keyword evidence="4" id="KW-1185">Reference proteome</keyword>
<feature type="compositionally biased region" description="Low complexity" evidence="1">
    <location>
        <begin position="236"/>
        <end position="253"/>
    </location>
</feature>
<dbReference type="SUPFAM" id="SSF54236">
    <property type="entry name" value="Ubiquitin-like"/>
    <property type="match status" value="1"/>
</dbReference>
<dbReference type="PROSITE" id="PS50053">
    <property type="entry name" value="UBIQUITIN_2"/>
    <property type="match status" value="1"/>
</dbReference>
<comment type="caution">
    <text evidence="3">The sequence shown here is derived from an EMBL/GenBank/DDBJ whole genome shotgun (WGS) entry which is preliminary data.</text>
</comment>
<feature type="compositionally biased region" description="Low complexity" evidence="1">
    <location>
        <begin position="400"/>
        <end position="438"/>
    </location>
</feature>
<organism evidence="3 4">
    <name type="scientific">Chlorella sorokiniana</name>
    <name type="common">Freshwater green alga</name>
    <dbReference type="NCBI Taxonomy" id="3076"/>
    <lineage>
        <taxon>Eukaryota</taxon>
        <taxon>Viridiplantae</taxon>
        <taxon>Chlorophyta</taxon>
        <taxon>core chlorophytes</taxon>
        <taxon>Trebouxiophyceae</taxon>
        <taxon>Chlorellales</taxon>
        <taxon>Chlorellaceae</taxon>
        <taxon>Chlorella clade</taxon>
        <taxon>Chlorella</taxon>
    </lineage>
</organism>
<evidence type="ECO:0000313" key="4">
    <source>
        <dbReference type="Proteomes" id="UP000239899"/>
    </source>
</evidence>
<accession>A0A2P6TIV5</accession>
<dbReference type="AlphaFoldDB" id="A0A2P6TIV5"/>
<dbReference type="InterPro" id="IPR000626">
    <property type="entry name" value="Ubiquitin-like_dom"/>
</dbReference>
<feature type="compositionally biased region" description="Acidic residues" evidence="1">
    <location>
        <begin position="1063"/>
        <end position="1078"/>
    </location>
</feature>
<dbReference type="InterPro" id="IPR015496">
    <property type="entry name" value="Ubiquilin"/>
</dbReference>
<evidence type="ECO:0000256" key="1">
    <source>
        <dbReference type="SAM" id="MobiDB-lite"/>
    </source>
</evidence>
<reference evidence="3 4" key="1">
    <citation type="journal article" date="2018" name="Plant J.">
        <title>Genome sequences of Chlorella sorokiniana UTEX 1602 and Micractinium conductrix SAG 241.80: implications to maltose excretion by a green alga.</title>
        <authorList>
            <person name="Arriola M.B."/>
            <person name="Velmurugan N."/>
            <person name="Zhang Y."/>
            <person name="Plunkett M.H."/>
            <person name="Hondzo H."/>
            <person name="Barney B.M."/>
        </authorList>
    </citation>
    <scope>NUCLEOTIDE SEQUENCE [LARGE SCALE GENOMIC DNA]</scope>
    <source>
        <strain evidence="4">UTEX 1602</strain>
    </source>
</reference>
<feature type="compositionally biased region" description="Acidic residues" evidence="1">
    <location>
        <begin position="516"/>
        <end position="529"/>
    </location>
</feature>
<feature type="region of interest" description="Disordered" evidence="1">
    <location>
        <begin position="770"/>
        <end position="794"/>
    </location>
</feature>
<feature type="region of interest" description="Disordered" evidence="1">
    <location>
        <begin position="224"/>
        <end position="253"/>
    </location>
</feature>
<feature type="domain" description="Ubiquitin-like" evidence="2">
    <location>
        <begin position="15"/>
        <end position="90"/>
    </location>
</feature>
<dbReference type="EMBL" id="LHPG02000014">
    <property type="protein sequence ID" value="PRW39178.1"/>
    <property type="molecule type" value="Genomic_DNA"/>
</dbReference>
<dbReference type="Proteomes" id="UP000239899">
    <property type="component" value="Unassembled WGS sequence"/>
</dbReference>
<evidence type="ECO:0000313" key="3">
    <source>
        <dbReference type="EMBL" id="PRW39178.1"/>
    </source>
</evidence>
<dbReference type="PANTHER" id="PTHR10677">
    <property type="entry name" value="UBIQUILIN"/>
    <property type="match status" value="1"/>
</dbReference>
<evidence type="ECO:0000259" key="2">
    <source>
        <dbReference type="PROSITE" id="PS50053"/>
    </source>
</evidence>
<name>A0A2P6TIV5_CHLSO</name>
<feature type="region of interest" description="Disordered" evidence="1">
    <location>
        <begin position="1058"/>
        <end position="1086"/>
    </location>
</feature>
<dbReference type="SMART" id="SM00213">
    <property type="entry name" value="UBQ"/>
    <property type="match status" value="1"/>
</dbReference>
<dbReference type="GO" id="GO:0006511">
    <property type="term" value="P:ubiquitin-dependent protein catabolic process"/>
    <property type="evidence" value="ECO:0007669"/>
    <property type="project" value="TreeGrafter"/>
</dbReference>
<dbReference type="PANTHER" id="PTHR10677:SF3">
    <property type="entry name" value="FI07626P-RELATED"/>
    <property type="match status" value="1"/>
</dbReference>
<protein>
    <submittedName>
        <fullName evidence="3">Large proline-rich BAG6</fullName>
    </submittedName>
</protein>
<dbReference type="GO" id="GO:0031593">
    <property type="term" value="F:polyubiquitin modification-dependent protein binding"/>
    <property type="evidence" value="ECO:0007669"/>
    <property type="project" value="TreeGrafter"/>
</dbReference>
<dbReference type="Pfam" id="PF00240">
    <property type="entry name" value="ubiquitin"/>
    <property type="match status" value="1"/>
</dbReference>
<feature type="compositionally biased region" description="Gly residues" evidence="1">
    <location>
        <begin position="224"/>
        <end position="235"/>
    </location>
</feature>
<feature type="region of interest" description="Disordered" evidence="1">
    <location>
        <begin position="469"/>
        <end position="541"/>
    </location>
</feature>
<dbReference type="OrthoDB" id="515985at2759"/>
<sequence length="1086" mass="108408">MASSGEAAGTTAPLIAVQVRTLSTGNHDVRVPATATVRDVKQQLVRPTGLPVQRQRMIYSGRVLEDGQTLASAGIADGHTLHLVEQDPSQQPGAAAAAGGAAAPGWGGGQPDMLSALLGAGGPLGAPPAPGTVEAHVLGPFELGGPADAAGWQAMQQQIQMQIAAAMNGMGAGGGAAAAAGAGGMPGAAAAAGPGAAGAGAAAPGAASPFNFANLFGRPAAGAGRGAGTAGGRGAGAQQAAGQRPQGWPQGWPWDWQGAAQLAGDGGSHLLDGLELLLEQMEEEAQQAQQAQQADVGTLPTINNIHADLEGVPPAYAPAWRRQLSQWQHNFLHAAQAVLETARLSAATRAATNRVLAAGGVETVPVTGEEGSTEAERRIRSFPVLEHLDESDAESPPAQPALAAAGGSPSAAARRAGQPLGQQRIQALSQRQQRQAQRPPRRAQRAQQGPAAAASAAVVSAAAAAAPGAARQAAPAQEEDGAVEEYHSDEEGQQQPQQGQGQGPASPESHYSDLPPLEEDWSSADDEEGAQQAQRAQRAERPQLPHADMLLLAAVCVGDLACRFLLSLGADRQGSPQAAQLAAAERLRGLTEVPLEAGPARSAIVADVRLLVRQLSRLAAASAELMRALQYVGSGIEERNAYFAGATPGYIRTLPPGFDAVPALPRPMPRIASIGMPTTVDIAVVQGAPMAPGQPGQPGGGWQQMLASLLGGLGVGPAEQQQLMGQFGGMMAALRSSSVTSLNVPQIAREVGTAVQRVVQEQSSGLRGALSARSARALGQPGGEQPAEGAAPGGDALAAEATALAARLGPAITGEVQRVLQAHLGRVRHDPLVEAFAPYLEQIGIGLGEEEAAAAPQQDAAPGAAAAASGCLDLSALLGAALGGGGGAGAGAAPARTASRGAAGSLAAPGGGGAGGGGGLMGMLQGMMNNPALMEMAQSPAMHRMAEQMFAGGSSGGAAGGGGGGLAGMMNAMAPMMGELLGGLGGAGAGARGRSTRQLPANLPLEDALTQAGLSAEDAARWKATLEADEAAQAAALPQAPMSDAYLAALPPRAAAGLLLRDDGDEEDWTEGEEEEGEASGTGRAQ</sequence>
<feature type="region of interest" description="Disordered" evidence="1">
    <location>
        <begin position="389"/>
        <end position="452"/>
    </location>
</feature>
<dbReference type="Gene3D" id="3.10.20.90">
    <property type="entry name" value="Phosphatidylinositol 3-kinase Catalytic Subunit, Chain A, domain 1"/>
    <property type="match status" value="1"/>
</dbReference>
<gene>
    <name evidence="3" type="ORF">C2E21_6974</name>
</gene>
<dbReference type="STRING" id="3076.A0A2P6TIV5"/>
<proteinExistence type="predicted"/>
<dbReference type="GO" id="GO:0005829">
    <property type="term" value="C:cytosol"/>
    <property type="evidence" value="ECO:0007669"/>
    <property type="project" value="TreeGrafter"/>
</dbReference>